<reference evidence="3 4" key="2">
    <citation type="journal article" date="2016" name="Genome Announc.">
        <title>Draft Genome Sequence of the N2-Fixing Cyanobacterium Nostoc piscinale CENA21, Isolated from the Brazilian Amazon Floodplain.</title>
        <authorList>
            <person name="Leao T."/>
            <person name="Guimaraes P.I."/>
            <person name="de Melo A.G."/>
            <person name="Ramos R.T."/>
            <person name="Leao P.N."/>
            <person name="Silva A."/>
            <person name="Fiore M.F."/>
            <person name="Schneider M.P."/>
        </authorList>
    </citation>
    <scope>NUCLEOTIDE SEQUENCE [LARGE SCALE GENOMIC DNA]</scope>
    <source>
        <strain evidence="3 4">CENA21</strain>
    </source>
</reference>
<protein>
    <submittedName>
        <fullName evidence="3">Peptidase</fullName>
    </submittedName>
</protein>
<dbReference type="InterPro" id="IPR007280">
    <property type="entry name" value="Peptidase_C_arc/bac"/>
</dbReference>
<evidence type="ECO:0000256" key="1">
    <source>
        <dbReference type="SAM" id="MobiDB-lite"/>
    </source>
</evidence>
<dbReference type="PATRIC" id="fig|224013.5.peg.4156"/>
<feature type="compositionally biased region" description="Polar residues" evidence="1">
    <location>
        <begin position="156"/>
        <end position="191"/>
    </location>
</feature>
<dbReference type="Gene3D" id="2.60.120.380">
    <property type="match status" value="2"/>
</dbReference>
<accession>A0A0M4SSQ0</accession>
<reference evidence="4" key="1">
    <citation type="submission" date="2015-07" db="EMBL/GenBank/DDBJ databases">
        <title>Genome Of Nitrogen-Fixing Cyanobacterium Nostoc piscinale CENA21 From Solimoes/Amazon River Floodplain Sediments And Comparative Genomics To Uncover Biosynthetic Natural Products Potential.</title>
        <authorList>
            <person name="Leao T.F."/>
            <person name="Leao P.N."/>
            <person name="Guimaraes P.I."/>
            <person name="de Melo A.G.C."/>
            <person name="Ramos R.T.J."/>
            <person name="Silva A."/>
            <person name="Fiore M.F."/>
            <person name="Schneider M.P.C."/>
        </authorList>
    </citation>
    <scope>NUCLEOTIDE SEQUENCE [LARGE SCALE GENOMIC DNA]</scope>
    <source>
        <strain evidence="4">CENA21</strain>
    </source>
</reference>
<dbReference type="EMBL" id="CP012036">
    <property type="protein sequence ID" value="ALF54202.1"/>
    <property type="molecule type" value="Genomic_DNA"/>
</dbReference>
<feature type="compositionally biased region" description="Low complexity" evidence="1">
    <location>
        <begin position="131"/>
        <end position="142"/>
    </location>
</feature>
<feature type="compositionally biased region" description="Pro residues" evidence="1">
    <location>
        <begin position="109"/>
        <end position="121"/>
    </location>
</feature>
<dbReference type="AlphaFoldDB" id="A0A0M4SSQ0"/>
<proteinExistence type="predicted"/>
<sequence>MAGKSNHKSRIRMNLTLLISISSVAIASHILPISALEIPTFSRQFQLAKTPDERQPEAVQQGIEQIPAAEPPVTPQRTQSIDSPLPVRVPQPDTNPTPQPAPTNSTPEASPPESNPTPQPAPVRSNPRETNSPAQPAPANSPLRNSNPTPQPAPVRSNSRGTNSPTQPSQNRSVSPTPGRRQTPNTNSGRGRNSRGVAAASSGTPAYKKINFVDIAFGILDKRDFQSQGRRYHFYQFEGRENQLIQIRLLGSADQRRSNNLSLRPYMFLLDPNNNVILKRGGGETERDAFIFARLPVAGIYTIAVTSQNPGDTGRYSLAIRDDRASYILDETGELSQQNLVIKQNGTPYNVTQFQGTKNQLVSIRVDSVNEEFSPYIVLLNSQGQRIAANSDRDGKYSTLIDRARLPEDGTYYIVVTSSNPNQRGNYRLTLF</sequence>
<dbReference type="STRING" id="224013.ACX27_17350"/>
<dbReference type="KEGG" id="npz:ACX27_17350"/>
<evidence type="ECO:0000313" key="3">
    <source>
        <dbReference type="EMBL" id="ALF54202.1"/>
    </source>
</evidence>
<feature type="region of interest" description="Disordered" evidence="1">
    <location>
        <begin position="49"/>
        <end position="202"/>
    </location>
</feature>
<keyword evidence="4" id="KW-1185">Reference proteome</keyword>
<gene>
    <name evidence="3" type="ORF">ACX27_17350</name>
</gene>
<evidence type="ECO:0000259" key="2">
    <source>
        <dbReference type="Pfam" id="PF04151"/>
    </source>
</evidence>
<evidence type="ECO:0000313" key="4">
    <source>
        <dbReference type="Proteomes" id="UP000062645"/>
    </source>
</evidence>
<feature type="domain" description="Peptidase C-terminal archaeal/bacterial" evidence="2">
    <location>
        <begin position="349"/>
        <end position="418"/>
    </location>
</feature>
<dbReference type="OrthoDB" id="506437at2"/>
<dbReference type="Pfam" id="PF04151">
    <property type="entry name" value="PPC"/>
    <property type="match status" value="1"/>
</dbReference>
<organism evidence="3 4">
    <name type="scientific">Nostoc piscinale CENA21</name>
    <dbReference type="NCBI Taxonomy" id="224013"/>
    <lineage>
        <taxon>Bacteria</taxon>
        <taxon>Bacillati</taxon>
        <taxon>Cyanobacteriota</taxon>
        <taxon>Cyanophyceae</taxon>
        <taxon>Nostocales</taxon>
        <taxon>Nostocaceae</taxon>
        <taxon>Nostoc</taxon>
    </lineage>
</organism>
<feature type="compositionally biased region" description="Pro residues" evidence="1">
    <location>
        <begin position="87"/>
        <end position="101"/>
    </location>
</feature>
<dbReference type="Proteomes" id="UP000062645">
    <property type="component" value="Chromosome"/>
</dbReference>
<name>A0A0M4SSQ0_9NOSO</name>